<dbReference type="InterPro" id="IPR044068">
    <property type="entry name" value="CB"/>
</dbReference>
<accession>A0A6M6JWA0</accession>
<evidence type="ECO:0000256" key="4">
    <source>
        <dbReference type="SAM" id="MobiDB-lite"/>
    </source>
</evidence>
<dbReference type="EMBL" id="CP053564">
    <property type="protein sequence ID" value="QJY50782.1"/>
    <property type="molecule type" value="Genomic_DNA"/>
</dbReference>
<dbReference type="Gene3D" id="1.10.150.130">
    <property type="match status" value="1"/>
</dbReference>
<keyword evidence="8" id="KW-1185">Reference proteome</keyword>
<sequence length="404" mass="45141">MEVVAVDEVRQALLDGRRALPGVGRVRPGAAGSLPFVVVDDHDVEIAPISTFLRDLMLTDMSPLTARSYGHDLLRWWRLLSVLSVPWEHASRSEVEVLVGWMRSADNPQRHRRRPAAAPAGSMNRRTGKPSLRQGYAPATINHALSVLSTFYAFHAQFGHGPVSNPVPVSASRRARLAHRSPIEAQGEHRRAPLRQKPPVLLPRAIPDGLFDELVGAMRSHRDRALLALYLSSGARASELLGVRGEQVDWTRQQVWVVSKGTRALQPVPASPEALRHLACYFDEHGTPAADEIIWRTLRGTPRPLPYFAARRVLQRANALLGTDWTLHDLRHTTIERMTSDPALSLPDVMAVSRHQRVSSLDPYLRPRVDDVFERLQRHYTQPRPAQTLTPGYDAADFRTVFGG</sequence>
<dbReference type="InterPro" id="IPR013762">
    <property type="entry name" value="Integrase-like_cat_sf"/>
</dbReference>
<dbReference type="InterPro" id="IPR002104">
    <property type="entry name" value="Integrase_catalytic"/>
</dbReference>
<dbReference type="GO" id="GO:0006310">
    <property type="term" value="P:DNA recombination"/>
    <property type="evidence" value="ECO:0007669"/>
    <property type="project" value="UniProtKB-KW"/>
</dbReference>
<dbReference type="GO" id="GO:0015074">
    <property type="term" value="P:DNA integration"/>
    <property type="evidence" value="ECO:0007669"/>
    <property type="project" value="InterPro"/>
</dbReference>
<keyword evidence="2" id="KW-0233">DNA recombination</keyword>
<name>A0A6M6JWA0_9PSEU</name>
<dbReference type="InterPro" id="IPR050090">
    <property type="entry name" value="Tyrosine_recombinase_XerCD"/>
</dbReference>
<keyword evidence="1 3" id="KW-0238">DNA-binding</keyword>
<dbReference type="KEGG" id="pbro:HOP40_20715"/>
<evidence type="ECO:0000259" key="6">
    <source>
        <dbReference type="PROSITE" id="PS51900"/>
    </source>
</evidence>
<dbReference type="SUPFAM" id="SSF56349">
    <property type="entry name" value="DNA breaking-rejoining enzymes"/>
    <property type="match status" value="1"/>
</dbReference>
<dbReference type="PROSITE" id="PS51898">
    <property type="entry name" value="TYR_RECOMBINASE"/>
    <property type="match status" value="1"/>
</dbReference>
<feature type="region of interest" description="Disordered" evidence="4">
    <location>
        <begin position="108"/>
        <end position="130"/>
    </location>
</feature>
<dbReference type="PROSITE" id="PS51900">
    <property type="entry name" value="CB"/>
    <property type="match status" value="1"/>
</dbReference>
<dbReference type="InterPro" id="IPR011010">
    <property type="entry name" value="DNA_brk_join_enz"/>
</dbReference>
<proteinExistence type="predicted"/>
<organism evidence="7 8">
    <name type="scientific">Pseudonocardia broussonetiae</name>
    <dbReference type="NCBI Taxonomy" id="2736640"/>
    <lineage>
        <taxon>Bacteria</taxon>
        <taxon>Bacillati</taxon>
        <taxon>Actinomycetota</taxon>
        <taxon>Actinomycetes</taxon>
        <taxon>Pseudonocardiales</taxon>
        <taxon>Pseudonocardiaceae</taxon>
        <taxon>Pseudonocardia</taxon>
    </lineage>
</organism>
<evidence type="ECO:0000256" key="2">
    <source>
        <dbReference type="ARBA" id="ARBA00023172"/>
    </source>
</evidence>
<dbReference type="InterPro" id="IPR010998">
    <property type="entry name" value="Integrase_recombinase_N"/>
</dbReference>
<gene>
    <name evidence="7" type="ORF">HOP40_20715</name>
</gene>
<dbReference type="Pfam" id="PF00589">
    <property type="entry name" value="Phage_integrase"/>
    <property type="match status" value="1"/>
</dbReference>
<reference evidence="7 8" key="1">
    <citation type="submission" date="2020-05" db="EMBL/GenBank/DDBJ databases">
        <authorList>
            <person name="Mo P."/>
        </authorList>
    </citation>
    <scope>NUCLEOTIDE SEQUENCE [LARGE SCALE GENOMIC DNA]</scope>
    <source>
        <strain evidence="7 8">Gen01</strain>
    </source>
</reference>
<dbReference type="Gene3D" id="1.10.443.10">
    <property type="entry name" value="Intergrase catalytic core"/>
    <property type="match status" value="1"/>
</dbReference>
<evidence type="ECO:0000313" key="8">
    <source>
        <dbReference type="Proteomes" id="UP000505377"/>
    </source>
</evidence>
<evidence type="ECO:0000313" key="7">
    <source>
        <dbReference type="EMBL" id="QJY50782.1"/>
    </source>
</evidence>
<dbReference type="CDD" id="cd00397">
    <property type="entry name" value="DNA_BRE_C"/>
    <property type="match status" value="1"/>
</dbReference>
<dbReference type="GO" id="GO:0003677">
    <property type="term" value="F:DNA binding"/>
    <property type="evidence" value="ECO:0007669"/>
    <property type="project" value="UniProtKB-UniRule"/>
</dbReference>
<feature type="domain" description="Core-binding (CB)" evidence="6">
    <location>
        <begin position="43"/>
        <end position="156"/>
    </location>
</feature>
<protein>
    <submittedName>
        <fullName evidence="7">Site-specific integrase</fullName>
    </submittedName>
</protein>
<dbReference type="PANTHER" id="PTHR30349:SF81">
    <property type="entry name" value="TYROSINE RECOMBINASE XERC"/>
    <property type="match status" value="1"/>
</dbReference>
<dbReference type="Proteomes" id="UP000505377">
    <property type="component" value="Chromosome"/>
</dbReference>
<dbReference type="PANTHER" id="PTHR30349">
    <property type="entry name" value="PHAGE INTEGRASE-RELATED"/>
    <property type="match status" value="1"/>
</dbReference>
<feature type="domain" description="Tyr recombinase" evidence="5">
    <location>
        <begin position="201"/>
        <end position="381"/>
    </location>
</feature>
<evidence type="ECO:0000259" key="5">
    <source>
        <dbReference type="PROSITE" id="PS51898"/>
    </source>
</evidence>
<dbReference type="AlphaFoldDB" id="A0A6M6JWA0"/>
<evidence type="ECO:0000256" key="1">
    <source>
        <dbReference type="ARBA" id="ARBA00023125"/>
    </source>
</evidence>
<evidence type="ECO:0000256" key="3">
    <source>
        <dbReference type="PROSITE-ProRule" id="PRU01248"/>
    </source>
</evidence>